<evidence type="ECO:0000259" key="5">
    <source>
        <dbReference type="SMART" id="SM00479"/>
    </source>
</evidence>
<dbReference type="InterPro" id="IPR013520">
    <property type="entry name" value="Ribonucl_H"/>
</dbReference>
<sequence length="255" mass="28010">MLHLGDLKGTQGHAPRRRGDPPGALDWPRRFIDLAAGADDPRLRAFYARGVPAGDTVLQDVPMVALDVETTGLDPAHDEIVSIGVVPMTLGRIASSASRYWVLRPRSELKPDSVTLHAITHAQIDAAPDLGAIVDELLATLAGRVVVVHCREIERTFLDLALKARIGEGLEFPVIDTMALEARLHRQPAPGLFARLFGRKPEPVSIRLADSRARYRLPRYRAHHALTDALATAELLQAQVAHRFSPDTPLRALWL</sequence>
<dbReference type="KEGG" id="thu:AC731_015105"/>
<dbReference type="EMBL" id="CP014646">
    <property type="protein sequence ID" value="AMO38151.1"/>
    <property type="molecule type" value="Genomic_DNA"/>
</dbReference>
<dbReference type="Proteomes" id="UP000036902">
    <property type="component" value="Chromosome"/>
</dbReference>
<dbReference type="InterPro" id="IPR012337">
    <property type="entry name" value="RNaseH-like_sf"/>
</dbReference>
<organism evidence="6 7">
    <name type="scientific">Thauera humireducens</name>
    <dbReference type="NCBI Taxonomy" id="1134435"/>
    <lineage>
        <taxon>Bacteria</taxon>
        <taxon>Pseudomonadati</taxon>
        <taxon>Pseudomonadota</taxon>
        <taxon>Betaproteobacteria</taxon>
        <taxon>Rhodocyclales</taxon>
        <taxon>Zoogloeaceae</taxon>
        <taxon>Thauera</taxon>
    </lineage>
</organism>
<dbReference type="NCBIfam" id="NF006602">
    <property type="entry name" value="PRK09146.1"/>
    <property type="match status" value="1"/>
</dbReference>
<dbReference type="AlphaFoldDB" id="A0A127K8C9"/>
<dbReference type="PANTHER" id="PTHR30231:SF4">
    <property type="entry name" value="PROTEIN NEN2"/>
    <property type="match status" value="1"/>
</dbReference>
<evidence type="ECO:0000256" key="3">
    <source>
        <dbReference type="ARBA" id="ARBA00022839"/>
    </source>
</evidence>
<dbReference type="PANTHER" id="PTHR30231">
    <property type="entry name" value="DNA POLYMERASE III SUBUNIT EPSILON"/>
    <property type="match status" value="1"/>
</dbReference>
<dbReference type="SMART" id="SM00479">
    <property type="entry name" value="EXOIII"/>
    <property type="match status" value="1"/>
</dbReference>
<evidence type="ECO:0000256" key="2">
    <source>
        <dbReference type="ARBA" id="ARBA00022801"/>
    </source>
</evidence>
<keyword evidence="2" id="KW-0378">Hydrolase</keyword>
<evidence type="ECO:0000256" key="4">
    <source>
        <dbReference type="SAM" id="MobiDB-lite"/>
    </source>
</evidence>
<reference evidence="7" key="1">
    <citation type="submission" date="2016-03" db="EMBL/GenBank/DDBJ databases">
        <authorList>
            <person name="Ma C."/>
            <person name="Zhou S."/>
            <person name="Yang G."/>
        </authorList>
    </citation>
    <scope>NUCLEOTIDE SEQUENCE [LARGE SCALE GENOMIC DNA]</scope>
    <source>
        <strain evidence="7">SgZ-1</strain>
    </source>
</reference>
<feature type="region of interest" description="Disordered" evidence="4">
    <location>
        <begin position="1"/>
        <end position="24"/>
    </location>
</feature>
<name>A0A127K8C9_9RHOO</name>
<dbReference type="GO" id="GO:0006259">
    <property type="term" value="P:DNA metabolic process"/>
    <property type="evidence" value="ECO:0007669"/>
    <property type="project" value="UniProtKB-ARBA"/>
</dbReference>
<keyword evidence="1" id="KW-0540">Nuclease</keyword>
<dbReference type="RefSeq" id="WP_004257853.1">
    <property type="nucleotide sequence ID" value="NZ_CP014646.1"/>
</dbReference>
<keyword evidence="3" id="KW-0269">Exonuclease</keyword>
<dbReference type="Pfam" id="PF00929">
    <property type="entry name" value="RNase_T"/>
    <property type="match status" value="1"/>
</dbReference>
<feature type="domain" description="Exonuclease" evidence="5">
    <location>
        <begin position="62"/>
        <end position="245"/>
    </location>
</feature>
<dbReference type="CDD" id="cd06127">
    <property type="entry name" value="DEDDh"/>
    <property type="match status" value="1"/>
</dbReference>
<gene>
    <name evidence="6" type="ORF">AC731_015105</name>
</gene>
<evidence type="ECO:0000313" key="6">
    <source>
        <dbReference type="EMBL" id="AMO38151.1"/>
    </source>
</evidence>
<evidence type="ECO:0000256" key="1">
    <source>
        <dbReference type="ARBA" id="ARBA00022722"/>
    </source>
</evidence>
<accession>A0A127K8C9</accession>
<dbReference type="GO" id="GO:0005829">
    <property type="term" value="C:cytosol"/>
    <property type="evidence" value="ECO:0007669"/>
    <property type="project" value="TreeGrafter"/>
</dbReference>
<dbReference type="GO" id="GO:0003676">
    <property type="term" value="F:nucleic acid binding"/>
    <property type="evidence" value="ECO:0007669"/>
    <property type="project" value="InterPro"/>
</dbReference>
<dbReference type="Gene3D" id="3.30.420.10">
    <property type="entry name" value="Ribonuclease H-like superfamily/Ribonuclease H"/>
    <property type="match status" value="1"/>
</dbReference>
<dbReference type="SUPFAM" id="SSF53098">
    <property type="entry name" value="Ribonuclease H-like"/>
    <property type="match status" value="1"/>
</dbReference>
<evidence type="ECO:0000313" key="7">
    <source>
        <dbReference type="Proteomes" id="UP000036902"/>
    </source>
</evidence>
<protein>
    <submittedName>
        <fullName evidence="6">DNA polymerase III subunit epsilon</fullName>
    </submittedName>
</protein>
<proteinExistence type="predicted"/>
<dbReference type="GO" id="GO:0008408">
    <property type="term" value="F:3'-5' exonuclease activity"/>
    <property type="evidence" value="ECO:0007669"/>
    <property type="project" value="TreeGrafter"/>
</dbReference>
<dbReference type="InterPro" id="IPR036397">
    <property type="entry name" value="RNaseH_sf"/>
</dbReference>
<dbReference type="STRING" id="1134435.AC731_015105"/>
<keyword evidence="7" id="KW-1185">Reference proteome</keyword>